<feature type="region of interest" description="Disordered" evidence="1">
    <location>
        <begin position="1"/>
        <end position="23"/>
    </location>
</feature>
<dbReference type="HOGENOM" id="CLU_977897_0_0_1"/>
<dbReference type="AlphaFoldDB" id="A0A0E0MZP8"/>
<evidence type="ECO:0008006" key="4">
    <source>
        <dbReference type="Google" id="ProtNLM"/>
    </source>
</evidence>
<evidence type="ECO:0000313" key="2">
    <source>
        <dbReference type="EnsemblPlants" id="ORUFI01G26640.1"/>
    </source>
</evidence>
<feature type="compositionally biased region" description="Low complexity" evidence="1">
    <location>
        <begin position="1"/>
        <end position="19"/>
    </location>
</feature>
<reference evidence="2" key="2">
    <citation type="submission" date="2015-06" db="UniProtKB">
        <authorList>
            <consortium name="EnsemblPlants"/>
        </authorList>
    </citation>
    <scope>IDENTIFICATION</scope>
</reference>
<protein>
    <recommendedName>
        <fullName evidence="4">START domain-containing protein</fullName>
    </recommendedName>
</protein>
<dbReference type="EnsemblPlants" id="ORUFI01G26640.1">
    <property type="protein sequence ID" value="ORUFI01G26640.1"/>
    <property type="gene ID" value="ORUFI01G26640"/>
</dbReference>
<evidence type="ECO:0000256" key="1">
    <source>
        <dbReference type="SAM" id="MobiDB-lite"/>
    </source>
</evidence>
<dbReference type="STRING" id="4529.A0A0E0MZP8"/>
<evidence type="ECO:0000313" key="3">
    <source>
        <dbReference type="Proteomes" id="UP000008022"/>
    </source>
</evidence>
<reference evidence="3" key="1">
    <citation type="submission" date="2013-06" db="EMBL/GenBank/DDBJ databases">
        <authorList>
            <person name="Zhao Q."/>
        </authorList>
    </citation>
    <scope>NUCLEOTIDE SEQUENCE</scope>
    <source>
        <strain evidence="3">cv. W1943</strain>
    </source>
</reference>
<proteinExistence type="predicted"/>
<dbReference type="Proteomes" id="UP000008022">
    <property type="component" value="Unassembled WGS sequence"/>
</dbReference>
<keyword evidence="3" id="KW-1185">Reference proteome</keyword>
<name>A0A0E0MZP8_ORYRU</name>
<accession>A0A0E0MZP8</accession>
<sequence length="285" mass="31994">MASLPLPWRSSQPQQPPSLDACSGPPLDKLGALKRLLALIVQGVDIASLPIAAVEAADERHRGQPGRCASRGAPWRPSSQQRDGRRHHRRHGGVGGSPRYRLWLHRSRLEPLPTPTAAADTEEQRLRLENTVETNSRRPLYDNGDKPRILELATRVLDELVEMCSSSEPLWVRGVETDRDILNYDEYVCLFHRDHGGYGDRMAGWSVEAYSVGSTRQGRSFSKSHMCVTKRAFGFLTATFQKVTAHNCFYKSHGPTKHTLRLCLIVKVGNLLLWHGKRSSLLPHD</sequence>
<organism evidence="2 3">
    <name type="scientific">Oryza rufipogon</name>
    <name type="common">Brownbeard rice</name>
    <name type="synonym">Asian wild rice</name>
    <dbReference type="NCBI Taxonomy" id="4529"/>
    <lineage>
        <taxon>Eukaryota</taxon>
        <taxon>Viridiplantae</taxon>
        <taxon>Streptophyta</taxon>
        <taxon>Embryophyta</taxon>
        <taxon>Tracheophyta</taxon>
        <taxon>Spermatophyta</taxon>
        <taxon>Magnoliopsida</taxon>
        <taxon>Liliopsida</taxon>
        <taxon>Poales</taxon>
        <taxon>Poaceae</taxon>
        <taxon>BOP clade</taxon>
        <taxon>Oryzoideae</taxon>
        <taxon>Oryzeae</taxon>
        <taxon>Oryzinae</taxon>
        <taxon>Oryza</taxon>
    </lineage>
</organism>
<feature type="region of interest" description="Disordered" evidence="1">
    <location>
        <begin position="57"/>
        <end position="98"/>
    </location>
</feature>
<dbReference type="Gramene" id="ORUFI01G26640.1">
    <property type="protein sequence ID" value="ORUFI01G26640.1"/>
    <property type="gene ID" value="ORUFI01G26640"/>
</dbReference>